<keyword evidence="1" id="KW-0812">Transmembrane</keyword>
<accession>A0AAV9QU64</accession>
<keyword evidence="3" id="KW-1185">Reference proteome</keyword>
<dbReference type="Proteomes" id="UP001311232">
    <property type="component" value="Unassembled WGS sequence"/>
</dbReference>
<name>A0AAV9QU64_9TELE</name>
<keyword evidence="1" id="KW-1133">Transmembrane helix</keyword>
<gene>
    <name evidence="2" type="ORF">CRENBAI_012043</name>
</gene>
<keyword evidence="1" id="KW-0472">Membrane</keyword>
<evidence type="ECO:0000313" key="3">
    <source>
        <dbReference type="Proteomes" id="UP001311232"/>
    </source>
</evidence>
<sequence length="127" mass="14453">MELQLLAQGIYSSLVVPTVLYFYLCSMSWELFGICQADQTQRHSENDECLTPRAVVLFSSPQMSEAQQVADVSLLQSLNFLLSVSPISADAWLNFLLLFLAHQWKPKVSQEEPVLQTKHRAEKPVRK</sequence>
<evidence type="ECO:0000256" key="1">
    <source>
        <dbReference type="SAM" id="Phobius"/>
    </source>
</evidence>
<evidence type="ECO:0000313" key="2">
    <source>
        <dbReference type="EMBL" id="KAK5599985.1"/>
    </source>
</evidence>
<comment type="caution">
    <text evidence="2">The sequence shown here is derived from an EMBL/GenBank/DDBJ whole genome shotgun (WGS) entry which is preliminary data.</text>
</comment>
<feature type="transmembrane region" description="Helical" evidence="1">
    <location>
        <begin position="5"/>
        <end position="24"/>
    </location>
</feature>
<organism evidence="2 3">
    <name type="scientific">Crenichthys baileyi</name>
    <name type="common">White River springfish</name>
    <dbReference type="NCBI Taxonomy" id="28760"/>
    <lineage>
        <taxon>Eukaryota</taxon>
        <taxon>Metazoa</taxon>
        <taxon>Chordata</taxon>
        <taxon>Craniata</taxon>
        <taxon>Vertebrata</taxon>
        <taxon>Euteleostomi</taxon>
        <taxon>Actinopterygii</taxon>
        <taxon>Neopterygii</taxon>
        <taxon>Teleostei</taxon>
        <taxon>Neoteleostei</taxon>
        <taxon>Acanthomorphata</taxon>
        <taxon>Ovalentaria</taxon>
        <taxon>Atherinomorphae</taxon>
        <taxon>Cyprinodontiformes</taxon>
        <taxon>Goodeidae</taxon>
        <taxon>Crenichthys</taxon>
    </lineage>
</organism>
<protein>
    <submittedName>
        <fullName evidence="2">Uncharacterized protein</fullName>
    </submittedName>
</protein>
<proteinExistence type="predicted"/>
<dbReference type="EMBL" id="JAHHUM010002904">
    <property type="protein sequence ID" value="KAK5599985.1"/>
    <property type="molecule type" value="Genomic_DNA"/>
</dbReference>
<dbReference type="AlphaFoldDB" id="A0AAV9QU64"/>
<reference evidence="2 3" key="1">
    <citation type="submission" date="2021-06" db="EMBL/GenBank/DDBJ databases">
        <authorList>
            <person name="Palmer J.M."/>
        </authorList>
    </citation>
    <scope>NUCLEOTIDE SEQUENCE [LARGE SCALE GENOMIC DNA]</scope>
    <source>
        <strain evidence="2 3">MEX-2019</strain>
        <tissue evidence="2">Muscle</tissue>
    </source>
</reference>